<dbReference type="OrthoDB" id="2635672at2759"/>
<protein>
    <recommendedName>
        <fullName evidence="4">F-box domain-containing protein</fullName>
    </recommendedName>
</protein>
<dbReference type="Proteomes" id="UP000076871">
    <property type="component" value="Unassembled WGS sequence"/>
</dbReference>
<gene>
    <name evidence="2" type="ORF">LAESUDRAFT_755718</name>
</gene>
<reference evidence="2 3" key="1">
    <citation type="journal article" date="2016" name="Mol. Biol. Evol.">
        <title>Comparative Genomics of Early-Diverging Mushroom-Forming Fungi Provides Insights into the Origins of Lignocellulose Decay Capabilities.</title>
        <authorList>
            <person name="Nagy L.G."/>
            <person name="Riley R."/>
            <person name="Tritt A."/>
            <person name="Adam C."/>
            <person name="Daum C."/>
            <person name="Floudas D."/>
            <person name="Sun H."/>
            <person name="Yadav J.S."/>
            <person name="Pangilinan J."/>
            <person name="Larsson K.H."/>
            <person name="Matsuura K."/>
            <person name="Barry K."/>
            <person name="Labutti K."/>
            <person name="Kuo R."/>
            <person name="Ohm R.A."/>
            <person name="Bhattacharya S.S."/>
            <person name="Shirouzu T."/>
            <person name="Yoshinaga Y."/>
            <person name="Martin F.M."/>
            <person name="Grigoriev I.V."/>
            <person name="Hibbett D.S."/>
        </authorList>
    </citation>
    <scope>NUCLEOTIDE SEQUENCE [LARGE SCALE GENOMIC DNA]</scope>
    <source>
        <strain evidence="2 3">93-53</strain>
    </source>
</reference>
<keyword evidence="3" id="KW-1185">Reference proteome</keyword>
<dbReference type="EMBL" id="KV427609">
    <property type="protein sequence ID" value="KZT10204.1"/>
    <property type="molecule type" value="Genomic_DNA"/>
</dbReference>
<evidence type="ECO:0008006" key="4">
    <source>
        <dbReference type="Google" id="ProtNLM"/>
    </source>
</evidence>
<dbReference type="InParanoid" id="A0A165GDN9"/>
<accession>A0A165GDN9</accession>
<dbReference type="GeneID" id="63829087"/>
<keyword evidence="1" id="KW-0732">Signal</keyword>
<dbReference type="AlphaFoldDB" id="A0A165GDN9"/>
<feature type="signal peptide" evidence="1">
    <location>
        <begin position="1"/>
        <end position="17"/>
    </location>
</feature>
<name>A0A165GDN9_9APHY</name>
<proteinExistence type="predicted"/>
<organism evidence="2 3">
    <name type="scientific">Laetiporus sulphureus 93-53</name>
    <dbReference type="NCBI Taxonomy" id="1314785"/>
    <lineage>
        <taxon>Eukaryota</taxon>
        <taxon>Fungi</taxon>
        <taxon>Dikarya</taxon>
        <taxon>Basidiomycota</taxon>
        <taxon>Agaricomycotina</taxon>
        <taxon>Agaricomycetes</taxon>
        <taxon>Polyporales</taxon>
        <taxon>Laetiporus</taxon>
    </lineage>
</organism>
<sequence>MGLVLSVLSILFYYVARIRRAIHCRDTVPAKEIQLASAIASTQLHDGSTGKEFLPASSSVAISEADQDALCLIHEELTVIPATPSRDAFFHVPNELVLAIAELLPDSDLMINSTSLVELTLVTPGLASPPWSLILERLAIPTLRILRIEGELTHLALDRFLQRHRGLEELHIGYHSDYGRVARRRTPPSDLSHLRVLAAPTMYLLHILGDERTSAATLERLTILPSLHCEKTAEFVCSLSKVLTLVSELEELYWLNCTFPPFMAAGVDEIPNGIIGLPLSDVLLPNVKYVVLEQASSENKRDSFSALLLSQLPGWLRQFPILSNLQLWEDAVVDRTDDMARLCTTCAALSDVWMYSGGRELSWDSTSAVVSHGKLLCSVSN</sequence>
<evidence type="ECO:0000256" key="1">
    <source>
        <dbReference type="SAM" id="SignalP"/>
    </source>
</evidence>
<evidence type="ECO:0000313" key="3">
    <source>
        <dbReference type="Proteomes" id="UP000076871"/>
    </source>
</evidence>
<evidence type="ECO:0000313" key="2">
    <source>
        <dbReference type="EMBL" id="KZT10204.1"/>
    </source>
</evidence>
<dbReference type="RefSeq" id="XP_040767944.1">
    <property type="nucleotide sequence ID" value="XM_040912059.1"/>
</dbReference>
<feature type="chain" id="PRO_5007858113" description="F-box domain-containing protein" evidence="1">
    <location>
        <begin position="18"/>
        <end position="381"/>
    </location>
</feature>